<dbReference type="Proteomes" id="UP001652445">
    <property type="component" value="Unassembled WGS sequence"/>
</dbReference>
<dbReference type="EMBL" id="JAOQIO010000098">
    <property type="protein sequence ID" value="MCU6796093.1"/>
    <property type="molecule type" value="Genomic_DNA"/>
</dbReference>
<evidence type="ECO:0000313" key="3">
    <source>
        <dbReference type="Proteomes" id="UP001652445"/>
    </source>
</evidence>
<sequence length="338" mass="37947">METIEQLEQKLAEPSDALVHDLAQVDGDIMLLGIGGKMGPSLARLAMNALKRAGVVKTIWGVSRFSDKALKDELEQEGVRTIACDLLDDEQLQQLPDVKNIIYMAGNKFGTTGREHFTWAMNAYLPGRVAEKFRNSRIVVFSSGNIYPFTPVFQGGATEETSPAPLGEYGQSTLGRERVFEHFSHQYAIPMVIYRLNYAIDLRYGVLLEVARSVQSGKPIDVTMGHANCIWQGDANEIALRSLNVCTSPPNFINVTGPETMSMRWIAEQFGKRLDKEPVFIGEESDMALLNNASKSHQLFGYPRVSLLQMIDWIAQWVKEGRSTWNKPTHFQERDGKY</sequence>
<comment type="caution">
    <text evidence="2">The sequence shown here is derived from an EMBL/GenBank/DDBJ whole genome shotgun (WGS) entry which is preliminary data.</text>
</comment>
<evidence type="ECO:0000259" key="1">
    <source>
        <dbReference type="Pfam" id="PF01370"/>
    </source>
</evidence>
<accession>A0ABT2UN63</accession>
<proteinExistence type="predicted"/>
<organism evidence="2 3">
    <name type="scientific">Paenibacillus baimaensis</name>
    <dbReference type="NCBI Taxonomy" id="2982185"/>
    <lineage>
        <taxon>Bacteria</taxon>
        <taxon>Bacillati</taxon>
        <taxon>Bacillota</taxon>
        <taxon>Bacilli</taxon>
        <taxon>Bacillales</taxon>
        <taxon>Paenibacillaceae</taxon>
        <taxon>Paenibacillus</taxon>
    </lineage>
</organism>
<gene>
    <name evidence="2" type="ORF">OB236_28630</name>
</gene>
<protein>
    <submittedName>
        <fullName evidence="2">NAD(P)-dependent oxidoreductase</fullName>
    </submittedName>
</protein>
<dbReference type="Gene3D" id="3.40.50.720">
    <property type="entry name" value="NAD(P)-binding Rossmann-like Domain"/>
    <property type="match status" value="1"/>
</dbReference>
<feature type="domain" description="NAD-dependent epimerase/dehydratase" evidence="1">
    <location>
        <begin position="30"/>
        <end position="196"/>
    </location>
</feature>
<dbReference type="Pfam" id="PF01370">
    <property type="entry name" value="Epimerase"/>
    <property type="match status" value="1"/>
</dbReference>
<dbReference type="SUPFAM" id="SSF51735">
    <property type="entry name" value="NAD(P)-binding Rossmann-fold domains"/>
    <property type="match status" value="1"/>
</dbReference>
<dbReference type="InterPro" id="IPR001509">
    <property type="entry name" value="Epimerase_deHydtase"/>
</dbReference>
<keyword evidence="3" id="KW-1185">Reference proteome</keyword>
<evidence type="ECO:0000313" key="2">
    <source>
        <dbReference type="EMBL" id="MCU6796093.1"/>
    </source>
</evidence>
<reference evidence="2 3" key="1">
    <citation type="submission" date="2022-09" db="EMBL/GenBank/DDBJ databases">
        <authorList>
            <person name="Han X.L."/>
            <person name="Wang Q."/>
            <person name="Lu T."/>
        </authorList>
    </citation>
    <scope>NUCLEOTIDE SEQUENCE [LARGE SCALE GENOMIC DNA]</scope>
    <source>
        <strain evidence="2 3">WQ 127069</strain>
    </source>
</reference>
<name>A0ABT2UN63_9BACL</name>
<dbReference type="InterPro" id="IPR036291">
    <property type="entry name" value="NAD(P)-bd_dom_sf"/>
</dbReference>